<reference evidence="11" key="1">
    <citation type="submission" date="2021-12" db="EMBL/GenBank/DDBJ databases">
        <title>Convergent genome expansion in fungi linked to evolution of root-endophyte symbiosis.</title>
        <authorList>
            <consortium name="DOE Joint Genome Institute"/>
            <person name="Ke Y.-H."/>
            <person name="Bonito G."/>
            <person name="Liao H.-L."/>
            <person name="Looney B."/>
            <person name="Rojas-Flechas A."/>
            <person name="Nash J."/>
            <person name="Hameed K."/>
            <person name="Schadt C."/>
            <person name="Martin F."/>
            <person name="Crous P.W."/>
            <person name="Miettinen O."/>
            <person name="Magnuson J.K."/>
            <person name="Labbe J."/>
            <person name="Jacobson D."/>
            <person name="Doktycz M.J."/>
            <person name="Veneault-Fourrey C."/>
            <person name="Kuo A."/>
            <person name="Mondo S."/>
            <person name="Calhoun S."/>
            <person name="Riley R."/>
            <person name="Ohm R."/>
            <person name="LaButti K."/>
            <person name="Andreopoulos B."/>
            <person name="Pangilinan J."/>
            <person name="Nolan M."/>
            <person name="Tritt A."/>
            <person name="Clum A."/>
            <person name="Lipzen A."/>
            <person name="Daum C."/>
            <person name="Barry K."/>
            <person name="Grigoriev I.V."/>
            <person name="Vilgalys R."/>
        </authorList>
    </citation>
    <scope>NUCLEOTIDE SEQUENCE</scope>
    <source>
        <strain evidence="11">PMI_201</strain>
    </source>
</reference>
<feature type="transmembrane region" description="Helical" evidence="8">
    <location>
        <begin position="2214"/>
        <end position="2234"/>
    </location>
</feature>
<feature type="compositionally biased region" description="Basic and acidic residues" evidence="7">
    <location>
        <begin position="1703"/>
        <end position="1720"/>
    </location>
</feature>
<feature type="transmembrane region" description="Helical" evidence="8">
    <location>
        <begin position="2177"/>
        <end position="2194"/>
    </location>
</feature>
<evidence type="ECO:0000313" key="11">
    <source>
        <dbReference type="EMBL" id="KAH8702491.1"/>
    </source>
</evidence>
<keyword evidence="8" id="KW-1133">Transmembrane helix</keyword>
<dbReference type="Pfam" id="PF26111">
    <property type="entry name" value="Ig_Mok13"/>
    <property type="match status" value="1"/>
</dbReference>
<feature type="transmembrane region" description="Helical" evidence="8">
    <location>
        <begin position="2241"/>
        <end position="2261"/>
    </location>
</feature>
<dbReference type="PANTHER" id="PTHR47182">
    <property type="entry name" value="CELL WALL ALPHA-1,3-GLUCAN SYNTHASE AGS1-RELATED"/>
    <property type="match status" value="1"/>
</dbReference>
<dbReference type="InterPro" id="IPR058656">
    <property type="entry name" value="Mok11-13/Ags1-like_GH"/>
</dbReference>
<feature type="transmembrane region" description="Helical" evidence="8">
    <location>
        <begin position="2131"/>
        <end position="2154"/>
    </location>
</feature>
<dbReference type="RefSeq" id="XP_046075867.1">
    <property type="nucleotide sequence ID" value="XM_046222041.1"/>
</dbReference>
<dbReference type="EMBL" id="JAJTJA010000003">
    <property type="protein sequence ID" value="KAH8702491.1"/>
    <property type="molecule type" value="Genomic_DNA"/>
</dbReference>
<feature type="transmembrane region" description="Helical" evidence="8">
    <location>
        <begin position="2055"/>
        <end position="2075"/>
    </location>
</feature>
<gene>
    <name evidence="11" type="ORF">BGW36DRAFT_459186</name>
</gene>
<comment type="caution">
    <text evidence="11">The sequence shown here is derived from an EMBL/GenBank/DDBJ whole genome shotgun (WGS) entry which is preliminary data.</text>
</comment>
<keyword evidence="4" id="KW-0808">Transferase</keyword>
<dbReference type="Pfam" id="PF26127">
    <property type="entry name" value="12TM_Mok13"/>
    <property type="match status" value="1"/>
</dbReference>
<feature type="transmembrane region" description="Helical" evidence="8">
    <location>
        <begin position="2286"/>
        <end position="2306"/>
    </location>
</feature>
<dbReference type="InterPro" id="IPR058654">
    <property type="entry name" value="Mok11-14/Ags1-like_TM"/>
</dbReference>
<keyword evidence="5" id="KW-0961">Cell wall biogenesis/degradation</keyword>
<dbReference type="Pfam" id="PF26122">
    <property type="entry name" value="CBM_Mok13"/>
    <property type="match status" value="1"/>
</dbReference>
<dbReference type="InterPro" id="IPR013534">
    <property type="entry name" value="Starch_synth_cat_dom"/>
</dbReference>
<dbReference type="InterPro" id="IPR058659">
    <property type="entry name" value="Mok11-13/Ags1-like_CBM"/>
</dbReference>
<evidence type="ECO:0000256" key="8">
    <source>
        <dbReference type="SAM" id="Phobius"/>
    </source>
</evidence>
<feature type="transmembrane region" description="Helical" evidence="8">
    <location>
        <begin position="1955"/>
        <end position="1976"/>
    </location>
</feature>
<feature type="region of interest" description="Disordered" evidence="7">
    <location>
        <begin position="1753"/>
        <end position="1799"/>
    </location>
</feature>
<keyword evidence="12" id="KW-1185">Reference proteome</keyword>
<feature type="transmembrane region" description="Helical" evidence="8">
    <location>
        <begin position="2313"/>
        <end position="2332"/>
    </location>
</feature>
<dbReference type="InterPro" id="IPR017853">
    <property type="entry name" value="GH"/>
</dbReference>
<feature type="region of interest" description="Disordered" evidence="7">
    <location>
        <begin position="1692"/>
        <end position="1738"/>
    </location>
</feature>
<dbReference type="SMART" id="SM00642">
    <property type="entry name" value="Aamy"/>
    <property type="match status" value="1"/>
</dbReference>
<feature type="compositionally biased region" description="Polar residues" evidence="7">
    <location>
        <begin position="1778"/>
        <end position="1795"/>
    </location>
</feature>
<evidence type="ECO:0000256" key="4">
    <source>
        <dbReference type="ARBA" id="ARBA00022679"/>
    </source>
</evidence>
<dbReference type="InterPro" id="IPR058655">
    <property type="entry name" value="Mok11-14/Ags1-like"/>
</dbReference>
<dbReference type="Pfam" id="PF26108">
    <property type="entry name" value="GH_Mok13"/>
    <property type="match status" value="1"/>
</dbReference>
<evidence type="ECO:0000256" key="2">
    <source>
        <dbReference type="ARBA" id="ARBA00012688"/>
    </source>
</evidence>
<dbReference type="GO" id="GO:0009277">
    <property type="term" value="C:fungal-type cell wall"/>
    <property type="evidence" value="ECO:0007669"/>
    <property type="project" value="TreeGrafter"/>
</dbReference>
<feature type="signal peptide" evidence="9">
    <location>
        <begin position="1"/>
        <end position="22"/>
    </location>
</feature>
<dbReference type="InterPro" id="IPR058657">
    <property type="entry name" value="Mok11-13/Ags1-like_Ig"/>
</dbReference>
<feature type="compositionally biased region" description="Basic and acidic residues" evidence="7">
    <location>
        <begin position="1755"/>
        <end position="1770"/>
    </location>
</feature>
<dbReference type="FunFam" id="3.40.50.2000:FF:000058">
    <property type="entry name" value="Alpha-1,3-glucan synthase Ags1"/>
    <property type="match status" value="1"/>
</dbReference>
<protein>
    <recommendedName>
        <fullName evidence="2">alpha-1,3-glucan synthase</fullName>
        <ecNumber evidence="2">2.4.1.183</ecNumber>
    </recommendedName>
</protein>
<dbReference type="GO" id="GO:0047657">
    <property type="term" value="F:alpha-1,3-glucan synthase activity"/>
    <property type="evidence" value="ECO:0007669"/>
    <property type="project" value="UniProtKB-EC"/>
</dbReference>
<dbReference type="EC" id="2.4.1.183" evidence="2"/>
<dbReference type="Pfam" id="PF08323">
    <property type="entry name" value="Glyco_transf_5"/>
    <property type="match status" value="1"/>
</dbReference>
<name>A0AAD4L1P8_9EURO</name>
<dbReference type="PANTHER" id="PTHR47182:SF2">
    <property type="entry name" value="CELL WALL ALPHA-1,3-GLUCAN SYNTHASE AGS1"/>
    <property type="match status" value="1"/>
</dbReference>
<sequence length="2388" mass="271178">MKRSSQLLKWTWLFYGLHLNTALPYTPSQILFNLNENQTATSPLDYWGQWRDHEFQPSPDNWRMPFYTVFLDRFVNGDPSNDDANGTQWEHDILSNQFRNGGDVLGLVDSFDYLQGMGIKALYLAGMPHINQPWAADGYSPLDLTLLDHHFGTINDWRTMISEAHRRGIYVILENTIMGDLIGFEGFENTSAPLNPWEYNYIWKTSRRYHDFQPSNEWLEECEWEYPRFWDDYGRGLIETTLVKGCRNSEFDQYGEVASFGNYDEWERQITKFAYVQDRLREWRPDVLQKLKLFSCITIAMLDIDGFRIDKAIQVTLDAQADWSDSIRQCARRFNKTNFYIPGEIVSGNSFGALYVGRGQQINQTNNNMTEVVAITNSSAPDLHIRSAEKVALDSAAFHYSLYRSLTRFLGMDGTFEAEGDPPTNFVDLWNGLVQTNDMVNTNIRKFDPRHLYGVSNQDVFRWPSIQNGTEKEVLGLYIVSLLMPGSPILFWGEEQAFYVLDNTNANYGKLYTHLLKLKAHLLKVFGRPPMTSSLAWQLHGCYKVGSVRYNNFPIDSALYGCMDDNVSLDHRDPTAPIRGILKGMFEMRQNYPVLNDGYYLQQLSNMTYNIYLPGSNGTCTETGLWSVLRSRFEDTQDFTGIRQGNQSIWLVYQNDNRTINYKFNCSDHHRALVSPFDEGTTVKNLFPPFEEYTLGSSTHKLGLEGSDKLNGCLNNLTLPAWGFKAFVPKEAFIAPSSYITKFSPGHDARILSTVKTGETISISFQFSEEMDCNSITDGLWISSTTLYNQSAQLDKGSVSCRPVLEDQMLSWQGAFTGMFNYTIELTNVFHGVHEVVLKNVTNKGRNRTTNAVDHFLFRIGSADNPVVWPSKANYSRTLLYADSSDDGTLWVSHKAPGADKWRYTLDFGSSFSPWMPYTGLNVSIPPKNWSRAALQEWDGEHIMVQYWNRLTGSSSHYQHGDLNWNDKPPRRFPNFWLQGEFNQFGYDSGYRNKMHLSNLSGQWEFNFMAEWPTRVALNAWGMNDDGQPDNAQIYGDIDGDMILDRIPPISLLSNFINVTDPPPWPYLSWKLSLDDGNIRYWTTPQGSQKVQLAIYFCFAFVPLLSSATAVWVYLKAFYQVKFNDTGVKQQKHRPEDGLVRKSLTNIQSMEIKSIGADWVEKLIGPFSQTSTLANSAHDQALNADAGDLRRTVLFATMEYEIEDWGIKVKIGGLGVMAQLMSRNLGHLNLIWVVPCVGGIEYPIDRMAEPMSITVMGKTFQVQVQYHTIRNITYVLLDAPVFRAQSKSEPYPARMDDLNSAICYSAWNSCIAETLKRFPVDIYHINDYHGAAAQLHLLPETIPCCLSLHNAEFQGLWPMRTDKECQEVGQIFNLHPSIIKRYVQFGDVFNLLHAGAAYLHIHQNGFGAVGVSRKYGKRSWARYPIFWGLKEVGSLPNPDPSDTAEWKRGGEIERAEVNPEFEAARAGLKQKTQAWAGLEQISDAELFVFVGRWSMQKGIDLIADIFPCILENYPKTQLICVGPVIDLYGRFAAIKLNRIMQMFPKRVFSKPEFTVLPPYVFSGTEFALIPSRDEPFGLVAVEFGRKGALGVGSRVGGLGQMPGWWYTIESMTTKHLIHQFKQAIQEALNSKPAVRAIMRSRSGKQRFPVAQWVEELEILQSETIEKHHKYAKFQKLDRQSLIRNSLSRSLSKRLASEASTDNDESREGLKQTDARAEPGRQRPTYHRRKLSQSLSFLGNTAPQYSLDEEDAYCPTDEHSQSSDQPSESRRNGVLSIRDGSTCSSEVNSHNPSGVTTPIPAVSEHTISQPTLNDQLENSSSQDLLSIDNVIREKTSFNLQSVNPFFTDSTQVYAKKFQRKLNHLDGKNSEDQLCIEEYLSKSEKEWFNRYRDIKLGRSSSSHGTPTSSIFKVRVQSTADSDCTSPTAPASSEEEKNWADFELPRNYVPPSGLRRLLLYRIGDWSLYTMLLAFGQIIAANSYQVTLLNGEIGEPADKLYIIASIYLASSIVWWILFRWLKSIFVLSLPFLLYGSAFGFIGFSPLVSNSLGRWWMQNVATGLYAAASSSGSIFFALNFGDEGNSPVKSWVYRACVIQGTQQIYVTFLWYWGSRLAAHSQAGSAQISLADSNPKLLIGTGIGIAVFMWTLGTFLFLGLPDYYRQAPGKVPSFYKSLPRRKIILWFFYAVFVQNYWLSAPYGRNWLYLWSSKHAHTWEIIVLVLFFFIGIWAAILWVFSVLSKRHVWFVPIFAIGLGAPRWCQLLWSTSNIGAYVPWAGSPLASTLLGRGLWLWLGVLDALQGVGFGMILLNTLTRFHIAFTLIAAQVIGSVGTILARASAPDKLGPGDVFPDFSEGVHIALSKRDFWLCLLFILSINVLCFSFFRKEQLQKP</sequence>
<dbReference type="SUPFAM" id="SSF53756">
    <property type="entry name" value="UDP-Glycosyltransferase/glycogen phosphorylase"/>
    <property type="match status" value="1"/>
</dbReference>
<dbReference type="Proteomes" id="UP001201262">
    <property type="component" value="Unassembled WGS sequence"/>
</dbReference>
<feature type="transmembrane region" description="Helical" evidence="8">
    <location>
        <begin position="1996"/>
        <end position="2013"/>
    </location>
</feature>
<organism evidence="11 12">
    <name type="scientific">Talaromyces proteolyticus</name>
    <dbReference type="NCBI Taxonomy" id="1131652"/>
    <lineage>
        <taxon>Eukaryota</taxon>
        <taxon>Fungi</taxon>
        <taxon>Dikarya</taxon>
        <taxon>Ascomycota</taxon>
        <taxon>Pezizomycotina</taxon>
        <taxon>Eurotiomycetes</taxon>
        <taxon>Eurotiomycetidae</taxon>
        <taxon>Eurotiales</taxon>
        <taxon>Trichocomaceae</taxon>
        <taxon>Talaromyces</taxon>
        <taxon>Talaromyces sect. Bacilispori</taxon>
    </lineage>
</organism>
<evidence type="ECO:0000256" key="3">
    <source>
        <dbReference type="ARBA" id="ARBA00022676"/>
    </source>
</evidence>
<accession>A0AAD4L1P8</accession>
<dbReference type="Gene3D" id="3.40.50.2000">
    <property type="entry name" value="Glycogen Phosphorylase B"/>
    <property type="match status" value="2"/>
</dbReference>
<evidence type="ECO:0000313" key="12">
    <source>
        <dbReference type="Proteomes" id="UP001201262"/>
    </source>
</evidence>
<dbReference type="GO" id="GO:0070600">
    <property type="term" value="P:fungal-type cell wall (1-&gt;3)-alpha-glucan biosynthetic process"/>
    <property type="evidence" value="ECO:0007669"/>
    <property type="project" value="TreeGrafter"/>
</dbReference>
<feature type="transmembrane region" description="Helical" evidence="8">
    <location>
        <begin position="2020"/>
        <end position="2043"/>
    </location>
</feature>
<evidence type="ECO:0000259" key="10">
    <source>
        <dbReference type="SMART" id="SM00642"/>
    </source>
</evidence>
<keyword evidence="8" id="KW-0472">Membrane</keyword>
<keyword evidence="8" id="KW-0812">Transmembrane</keyword>
<feature type="transmembrane region" description="Helical" evidence="8">
    <location>
        <begin position="2087"/>
        <end position="2107"/>
    </location>
</feature>
<proteinExistence type="inferred from homology"/>
<keyword evidence="9" id="KW-0732">Signal</keyword>
<evidence type="ECO:0000256" key="5">
    <source>
        <dbReference type="ARBA" id="ARBA00023316"/>
    </source>
</evidence>
<dbReference type="Pfam" id="PF00128">
    <property type="entry name" value="Alpha-amylase"/>
    <property type="match status" value="1"/>
</dbReference>
<dbReference type="Pfam" id="PF26114">
    <property type="entry name" value="Ig_2_Mok13"/>
    <property type="match status" value="1"/>
</dbReference>
<feature type="chain" id="PRO_5042206970" description="alpha-1,3-glucan synthase" evidence="9">
    <location>
        <begin position="23"/>
        <end position="2388"/>
    </location>
</feature>
<dbReference type="SUPFAM" id="SSF51445">
    <property type="entry name" value="(Trans)glycosidases"/>
    <property type="match status" value="1"/>
</dbReference>
<feature type="transmembrane region" description="Helical" evidence="8">
    <location>
        <begin position="1093"/>
        <end position="1115"/>
    </location>
</feature>
<comment type="catalytic activity">
    <reaction evidence="6">
        <text>[(1-&gt;3)-alpha-D-glucosyl](n) + UDP-alpha-D-glucose = [(1-&gt;3)-alpha-D-glucosyl](n+1) + UDP + H(+)</text>
        <dbReference type="Rhea" id="RHEA:19749"/>
        <dbReference type="Rhea" id="RHEA-COMP:11150"/>
        <dbReference type="Rhea" id="RHEA-COMP:11151"/>
        <dbReference type="ChEBI" id="CHEBI:15378"/>
        <dbReference type="ChEBI" id="CHEBI:28100"/>
        <dbReference type="ChEBI" id="CHEBI:58223"/>
        <dbReference type="ChEBI" id="CHEBI:58885"/>
        <dbReference type="EC" id="2.4.1.183"/>
    </reaction>
</comment>
<evidence type="ECO:0000256" key="9">
    <source>
        <dbReference type="SAM" id="SignalP"/>
    </source>
</evidence>
<comment type="similarity">
    <text evidence="1">Belongs to the glycosyltransferase group 1 family.</text>
</comment>
<dbReference type="Gene3D" id="3.20.20.80">
    <property type="entry name" value="Glycosidases"/>
    <property type="match status" value="2"/>
</dbReference>
<feature type="transmembrane region" description="Helical" evidence="8">
    <location>
        <begin position="2361"/>
        <end position="2380"/>
    </location>
</feature>
<dbReference type="FunFam" id="3.40.50.2000:FF:000052">
    <property type="entry name" value="Alpha-1,3-glucan synthase Ags2"/>
    <property type="match status" value="1"/>
</dbReference>
<evidence type="ECO:0000256" key="1">
    <source>
        <dbReference type="ARBA" id="ARBA00006122"/>
    </source>
</evidence>
<dbReference type="InterPro" id="IPR006047">
    <property type="entry name" value="GH13_cat_dom"/>
</dbReference>
<evidence type="ECO:0000256" key="6">
    <source>
        <dbReference type="ARBA" id="ARBA00048960"/>
    </source>
</evidence>
<keyword evidence="3" id="KW-0328">Glycosyltransferase</keyword>
<evidence type="ECO:0000256" key="7">
    <source>
        <dbReference type="SAM" id="MobiDB-lite"/>
    </source>
</evidence>
<feature type="domain" description="Glycosyl hydrolase family 13 catalytic" evidence="10">
    <location>
        <begin position="68"/>
        <end position="519"/>
    </location>
</feature>
<dbReference type="InterPro" id="IPR058658">
    <property type="entry name" value="Mok11-13/Ags1-like_Ig_2"/>
</dbReference>
<dbReference type="GeneID" id="70252328"/>